<name>U5BVN6_9BACT</name>
<dbReference type="Proteomes" id="UP000016843">
    <property type="component" value="Unassembled WGS sequence"/>
</dbReference>
<accession>U5BVN6</accession>
<dbReference type="AlphaFoldDB" id="U5BVN6"/>
<evidence type="ECO:0000313" key="1">
    <source>
        <dbReference type="EMBL" id="ERM81918.1"/>
    </source>
</evidence>
<evidence type="ECO:0000313" key="2">
    <source>
        <dbReference type="Proteomes" id="UP000016843"/>
    </source>
</evidence>
<dbReference type="EMBL" id="AWXR01000037">
    <property type="protein sequence ID" value="ERM81918.1"/>
    <property type="molecule type" value="Genomic_DNA"/>
</dbReference>
<sequence length="64" mass="7192">MTRWLFFQAAFPNNFYSLFSFSLPKAKASAKRLSPLNGRVVGQSSTFAVQKKESSGSITRFIKN</sequence>
<organism evidence="1 2">
    <name type="scientific">Rhodonellum psychrophilum GCM71 = DSM 17998</name>
    <dbReference type="NCBI Taxonomy" id="1123057"/>
    <lineage>
        <taxon>Bacteria</taxon>
        <taxon>Pseudomonadati</taxon>
        <taxon>Bacteroidota</taxon>
        <taxon>Cytophagia</taxon>
        <taxon>Cytophagales</taxon>
        <taxon>Cytophagaceae</taxon>
        <taxon>Rhodonellum</taxon>
    </lineage>
</organism>
<proteinExistence type="predicted"/>
<gene>
    <name evidence="1" type="ORF">P872_07950</name>
</gene>
<reference evidence="1 2" key="1">
    <citation type="journal article" date="2013" name="Genome Announc.">
        <title>Draft Genome Sequence of the Psychrophilic and Alkaliphilic Rhodonellum psychrophilum Strain GCM71T.</title>
        <authorList>
            <person name="Hauptmann A.L."/>
            <person name="Glaring M.A."/>
            <person name="Hallin P.F."/>
            <person name="Prieme A."/>
            <person name="Stougaard P."/>
        </authorList>
    </citation>
    <scope>NUCLEOTIDE SEQUENCE [LARGE SCALE GENOMIC DNA]</scope>
    <source>
        <strain evidence="1 2">GCM71</strain>
    </source>
</reference>
<keyword evidence="2" id="KW-1185">Reference proteome</keyword>
<comment type="caution">
    <text evidence="1">The sequence shown here is derived from an EMBL/GenBank/DDBJ whole genome shotgun (WGS) entry which is preliminary data.</text>
</comment>
<protein>
    <submittedName>
        <fullName evidence="1">Uncharacterized protein</fullName>
    </submittedName>
</protein>